<organism evidence="8 9">
    <name type="scientific">Enterobacillus tribolii</name>
    <dbReference type="NCBI Taxonomy" id="1487935"/>
    <lineage>
        <taxon>Bacteria</taxon>
        <taxon>Pseudomonadati</taxon>
        <taxon>Pseudomonadota</taxon>
        <taxon>Gammaproteobacteria</taxon>
        <taxon>Enterobacterales</taxon>
        <taxon>Hafniaceae</taxon>
        <taxon>Enterobacillus</taxon>
    </lineage>
</organism>
<reference evidence="8 9" key="1">
    <citation type="submission" date="2018-07" db="EMBL/GenBank/DDBJ databases">
        <title>Genomic Encyclopedia of Type Strains, Phase IV (KMG-IV): sequencing the most valuable type-strain genomes for metagenomic binning, comparative biology and taxonomic classification.</title>
        <authorList>
            <person name="Goeker M."/>
        </authorList>
    </citation>
    <scope>NUCLEOTIDE SEQUENCE [LARGE SCALE GENOMIC DNA]</scope>
    <source>
        <strain evidence="8 9">DSM 103736</strain>
    </source>
</reference>
<keyword evidence="3 6" id="KW-0812">Transmembrane</keyword>
<evidence type="ECO:0000256" key="2">
    <source>
        <dbReference type="ARBA" id="ARBA00022475"/>
    </source>
</evidence>
<gene>
    <name evidence="8" type="ORF">C8D90_10415</name>
</gene>
<feature type="transmembrane region" description="Helical" evidence="6">
    <location>
        <begin position="170"/>
        <end position="191"/>
    </location>
</feature>
<keyword evidence="4 6" id="KW-1133">Transmembrane helix</keyword>
<evidence type="ECO:0000313" key="8">
    <source>
        <dbReference type="EMBL" id="RDK91871.1"/>
    </source>
</evidence>
<evidence type="ECO:0000256" key="3">
    <source>
        <dbReference type="ARBA" id="ARBA00022692"/>
    </source>
</evidence>
<dbReference type="InterPro" id="IPR015414">
    <property type="entry name" value="TMEM64"/>
</dbReference>
<evidence type="ECO:0000256" key="1">
    <source>
        <dbReference type="ARBA" id="ARBA00004651"/>
    </source>
</evidence>
<accession>A0A370QRS7</accession>
<dbReference type="GO" id="GO:0005886">
    <property type="term" value="C:plasma membrane"/>
    <property type="evidence" value="ECO:0007669"/>
    <property type="project" value="UniProtKB-SubCell"/>
</dbReference>
<protein>
    <recommendedName>
        <fullName evidence="6">TVP38/TMEM64 family membrane protein</fullName>
    </recommendedName>
</protein>
<dbReference type="Pfam" id="PF09335">
    <property type="entry name" value="VTT_dom"/>
    <property type="match status" value="1"/>
</dbReference>
<feature type="transmembrane region" description="Helical" evidence="6">
    <location>
        <begin position="197"/>
        <end position="218"/>
    </location>
</feature>
<dbReference type="RefSeq" id="WP_221810567.1">
    <property type="nucleotide sequence ID" value="NZ_QRAP01000004.1"/>
</dbReference>
<dbReference type="PANTHER" id="PTHR12677">
    <property type="entry name" value="GOLGI APPARATUS MEMBRANE PROTEIN TVP38-RELATED"/>
    <property type="match status" value="1"/>
</dbReference>
<keyword evidence="9" id="KW-1185">Reference proteome</keyword>
<feature type="transmembrane region" description="Helical" evidence="6">
    <location>
        <begin position="95"/>
        <end position="116"/>
    </location>
</feature>
<dbReference type="PANTHER" id="PTHR12677:SF59">
    <property type="entry name" value="GOLGI APPARATUS MEMBRANE PROTEIN TVP38-RELATED"/>
    <property type="match status" value="1"/>
</dbReference>
<comment type="caution">
    <text evidence="6">Lacks conserved residue(s) required for the propagation of feature annotation.</text>
</comment>
<dbReference type="EMBL" id="QRAP01000004">
    <property type="protein sequence ID" value="RDK91871.1"/>
    <property type="molecule type" value="Genomic_DNA"/>
</dbReference>
<proteinExistence type="inferred from homology"/>
<evidence type="ECO:0000259" key="7">
    <source>
        <dbReference type="Pfam" id="PF09335"/>
    </source>
</evidence>
<dbReference type="AlphaFoldDB" id="A0A370QRS7"/>
<keyword evidence="5 6" id="KW-0472">Membrane</keyword>
<keyword evidence="2 6" id="KW-1003">Cell membrane</keyword>
<feature type="transmembrane region" description="Helical" evidence="6">
    <location>
        <begin position="54"/>
        <end position="83"/>
    </location>
</feature>
<dbReference type="InterPro" id="IPR032816">
    <property type="entry name" value="VTT_dom"/>
</dbReference>
<feature type="domain" description="VTT" evidence="7">
    <location>
        <begin position="76"/>
        <end position="191"/>
    </location>
</feature>
<comment type="subcellular location">
    <subcellularLocation>
        <location evidence="1 6">Cell membrane</location>
        <topology evidence="1 6">Multi-pass membrane protein</topology>
    </subcellularLocation>
</comment>
<sequence>MQILRYVKLTVVVLLCAVALVAWSNPAVQAFLKMIWRLLSSLDFNALLDYLRGFGPWAAVVSFFLMIFQALAAPLPAFLITLANAALFGWWQGAILSWVSAMAAAALCFMLSRWLGREWVARWVSPAALASCDRFFIQYGKYTILICRLLPFVSFDLVSYAAGLTSIRLWTFLIATGLGQLPATLIYSYAGGMLTGGLQWMVSGLFVLCSLSIVIYIGKKKASFIRNKEYPIKKREGEKEDEKQKFT</sequence>
<comment type="caution">
    <text evidence="8">The sequence shown here is derived from an EMBL/GenBank/DDBJ whole genome shotgun (WGS) entry which is preliminary data.</text>
</comment>
<evidence type="ECO:0000256" key="4">
    <source>
        <dbReference type="ARBA" id="ARBA00022989"/>
    </source>
</evidence>
<evidence type="ECO:0000256" key="6">
    <source>
        <dbReference type="RuleBase" id="RU366058"/>
    </source>
</evidence>
<name>A0A370QRS7_9GAMM</name>
<comment type="similarity">
    <text evidence="6">Belongs to the TVP38/TMEM64 family.</text>
</comment>
<evidence type="ECO:0000313" key="9">
    <source>
        <dbReference type="Proteomes" id="UP000254848"/>
    </source>
</evidence>
<evidence type="ECO:0000256" key="5">
    <source>
        <dbReference type="ARBA" id="ARBA00023136"/>
    </source>
</evidence>
<dbReference type="Proteomes" id="UP000254848">
    <property type="component" value="Unassembled WGS sequence"/>
</dbReference>